<dbReference type="Gene3D" id="1.10.1420.10">
    <property type="match status" value="2"/>
</dbReference>
<dbReference type="GO" id="GO:0005524">
    <property type="term" value="F:ATP binding"/>
    <property type="evidence" value="ECO:0007669"/>
    <property type="project" value="InterPro"/>
</dbReference>
<dbReference type="GO" id="GO:0006312">
    <property type="term" value="P:mitotic recombination"/>
    <property type="evidence" value="ECO:0007669"/>
    <property type="project" value="TreeGrafter"/>
</dbReference>
<dbReference type="EMBL" id="JAHLUH010000015">
    <property type="protein sequence ID" value="KAG7724788.1"/>
    <property type="molecule type" value="Genomic_DNA"/>
</dbReference>
<dbReference type="InterPro" id="IPR007696">
    <property type="entry name" value="DNA_mismatch_repair_MutS_core"/>
</dbReference>
<proteinExistence type="predicted"/>
<gene>
    <name evidence="3" type="ORF">KL933_004610</name>
</gene>
<dbReference type="SMART" id="SM00533">
    <property type="entry name" value="MUTSd"/>
    <property type="match status" value="1"/>
</dbReference>
<dbReference type="GO" id="GO:0006298">
    <property type="term" value="P:mismatch repair"/>
    <property type="evidence" value="ECO:0007669"/>
    <property type="project" value="InterPro"/>
</dbReference>
<evidence type="ECO:0000313" key="3">
    <source>
        <dbReference type="EMBL" id="KAG7724788.1"/>
    </source>
</evidence>
<dbReference type="Pfam" id="PF05192">
    <property type="entry name" value="MutS_III"/>
    <property type="match status" value="1"/>
</dbReference>
<name>A0AAN6D1W2_9ASCO</name>
<organism evidence="3 4">
    <name type="scientific">Ogataea haglerorum</name>
    <dbReference type="NCBI Taxonomy" id="1937702"/>
    <lineage>
        <taxon>Eukaryota</taxon>
        <taxon>Fungi</taxon>
        <taxon>Dikarya</taxon>
        <taxon>Ascomycota</taxon>
        <taxon>Saccharomycotina</taxon>
        <taxon>Pichiomycetes</taxon>
        <taxon>Pichiales</taxon>
        <taxon>Pichiaceae</taxon>
        <taxon>Ogataea</taxon>
    </lineage>
</organism>
<dbReference type="PANTHER" id="PTHR11361">
    <property type="entry name" value="DNA MISMATCH REPAIR PROTEIN MUTS FAMILY MEMBER"/>
    <property type="match status" value="1"/>
</dbReference>
<dbReference type="AlphaFoldDB" id="A0AAN6D1W2"/>
<reference evidence="3" key="1">
    <citation type="journal article" date="2021" name="G3 (Bethesda)">
        <title>Genomic diversity, chromosomal rearrangements, and interspecies hybridization in the ogataea polymorpha species complex.</title>
        <authorList>
            <person name="Hanson S.J."/>
            <person name="Cinneide E.O."/>
            <person name="Salzberg L.I."/>
            <person name="Wolfe K.H."/>
            <person name="McGowan J."/>
            <person name="Fitzpatrick D.A."/>
            <person name="Matlin K."/>
        </authorList>
    </citation>
    <scope>NUCLEOTIDE SEQUENCE</scope>
    <source>
        <strain evidence="3">83-405-1</strain>
    </source>
</reference>
<evidence type="ECO:0000256" key="1">
    <source>
        <dbReference type="ARBA" id="ARBA00023204"/>
    </source>
</evidence>
<evidence type="ECO:0000313" key="4">
    <source>
        <dbReference type="Proteomes" id="UP000738402"/>
    </source>
</evidence>
<comment type="caution">
    <text evidence="3">The sequence shown here is derived from an EMBL/GenBank/DDBJ whole genome shotgun (WGS) entry which is preliminary data.</text>
</comment>
<keyword evidence="1" id="KW-0234">DNA repair</keyword>
<dbReference type="Pfam" id="PF05190">
    <property type="entry name" value="MutS_IV"/>
    <property type="match status" value="1"/>
</dbReference>
<feature type="domain" description="DNA mismatch repair protein MutS core" evidence="2">
    <location>
        <begin position="21"/>
        <end position="293"/>
    </location>
</feature>
<dbReference type="SUPFAM" id="SSF48334">
    <property type="entry name" value="DNA repair protein MutS, domain III"/>
    <property type="match status" value="1"/>
</dbReference>
<dbReference type="GO" id="GO:0005634">
    <property type="term" value="C:nucleus"/>
    <property type="evidence" value="ECO:0007669"/>
    <property type="project" value="TreeGrafter"/>
</dbReference>
<dbReference type="PANTHER" id="PTHR11361:SF122">
    <property type="entry name" value="DNA MISMATCH REPAIR PROTEIN MSH3"/>
    <property type="match status" value="1"/>
</dbReference>
<protein>
    <recommendedName>
        <fullName evidence="2">DNA mismatch repair protein MutS core domain-containing protein</fullName>
    </recommendedName>
</protein>
<keyword evidence="1" id="KW-0227">DNA damage</keyword>
<dbReference type="GO" id="GO:0030983">
    <property type="term" value="F:mismatched DNA binding"/>
    <property type="evidence" value="ECO:0007669"/>
    <property type="project" value="InterPro"/>
</dbReference>
<dbReference type="InterPro" id="IPR007861">
    <property type="entry name" value="DNA_mismatch_repair_MutS_clamp"/>
</dbReference>
<evidence type="ECO:0000259" key="2">
    <source>
        <dbReference type="SMART" id="SM00533"/>
    </source>
</evidence>
<dbReference type="Proteomes" id="UP000738402">
    <property type="component" value="Unassembled WGS sequence"/>
</dbReference>
<dbReference type="InterPro" id="IPR045076">
    <property type="entry name" value="MutS"/>
</dbReference>
<dbReference type="InterPro" id="IPR036187">
    <property type="entry name" value="DNA_mismatch_repair_MutS_sf"/>
</dbReference>
<sequence>MILDANTLRNLEIYKNSTNGQEYGSLLWMLDHTNTQFGRRELKRWVGRPLTDREEVAKRADSVESIIENYQSVAIESTVKLLRNCPDLEAALSRIHYGRSKRKDTYMFLKKMNEILQFYGDLPDTHVQINPSLREIFQDLKTAATSTLRGFRDLLDMVHSPAAIDDTSPEHVTSYFNTKFFEYHLIQQHLENISHVEQQLEAELKDIRKTVGRPGMGYVTNNKEPYLVEVRNTQVASLPKDWVKINGTKSVSRFRTPPDHRPEYGRKVVVHPPDRTDRGNGADRLLHTCGSRLETERFRLGLHANGRTRRYYQGRVHVPGGAEGMQHHSERVRTAVAGSTGRSWPWNEHNGRLRDSALHSAVPRYR</sequence>
<accession>A0AAN6D1W2</accession>
<dbReference type="GO" id="GO:0140664">
    <property type="term" value="F:ATP-dependent DNA damage sensor activity"/>
    <property type="evidence" value="ECO:0007669"/>
    <property type="project" value="InterPro"/>
</dbReference>